<evidence type="ECO:0000313" key="2">
    <source>
        <dbReference type="Proteomes" id="UP000499080"/>
    </source>
</evidence>
<name>A0A4Y2LWW0_ARAVE</name>
<keyword evidence="2" id="KW-1185">Reference proteome</keyword>
<accession>A0A4Y2LWW0</accession>
<proteinExistence type="predicted"/>
<dbReference type="EMBL" id="BGPR01279025">
    <property type="protein sequence ID" value="GBN18854.1"/>
    <property type="molecule type" value="Genomic_DNA"/>
</dbReference>
<reference evidence="1 2" key="1">
    <citation type="journal article" date="2019" name="Sci. Rep.">
        <title>Orb-weaving spider Araneus ventricosus genome elucidates the spidroin gene catalogue.</title>
        <authorList>
            <person name="Kono N."/>
            <person name="Nakamura H."/>
            <person name="Ohtoshi R."/>
            <person name="Moran D.A.P."/>
            <person name="Shinohara A."/>
            <person name="Yoshida Y."/>
            <person name="Fujiwara M."/>
            <person name="Mori M."/>
            <person name="Tomita M."/>
            <person name="Arakawa K."/>
        </authorList>
    </citation>
    <scope>NUCLEOTIDE SEQUENCE [LARGE SCALE GENOMIC DNA]</scope>
</reference>
<dbReference type="AlphaFoldDB" id="A0A4Y2LWW0"/>
<protein>
    <submittedName>
        <fullName evidence="1">Uncharacterized protein</fullName>
    </submittedName>
</protein>
<comment type="caution">
    <text evidence="1">The sequence shown here is derived from an EMBL/GenBank/DDBJ whole genome shotgun (WGS) entry which is preliminary data.</text>
</comment>
<evidence type="ECO:0000313" key="1">
    <source>
        <dbReference type="EMBL" id="GBN18854.1"/>
    </source>
</evidence>
<feature type="non-terminal residue" evidence="1">
    <location>
        <position position="1"/>
    </location>
</feature>
<gene>
    <name evidence="1" type="ORF">AVEN_38576_1</name>
</gene>
<sequence>PRALKKGKISIIWPLKDQYGNPVLDSYVNGNLECKFWEEKESGWNGRFECGVPPLQINGGPPAATSCQRLGSMRRLKGAVVWPTHRMMAIREGCPLGRSGRTQDTALGR</sequence>
<organism evidence="1 2">
    <name type="scientific">Araneus ventricosus</name>
    <name type="common">Orbweaver spider</name>
    <name type="synonym">Epeira ventricosa</name>
    <dbReference type="NCBI Taxonomy" id="182803"/>
    <lineage>
        <taxon>Eukaryota</taxon>
        <taxon>Metazoa</taxon>
        <taxon>Ecdysozoa</taxon>
        <taxon>Arthropoda</taxon>
        <taxon>Chelicerata</taxon>
        <taxon>Arachnida</taxon>
        <taxon>Araneae</taxon>
        <taxon>Araneomorphae</taxon>
        <taxon>Entelegynae</taxon>
        <taxon>Araneoidea</taxon>
        <taxon>Araneidae</taxon>
        <taxon>Araneus</taxon>
    </lineage>
</organism>
<dbReference type="Proteomes" id="UP000499080">
    <property type="component" value="Unassembled WGS sequence"/>
</dbReference>